<keyword evidence="2" id="KW-1133">Transmembrane helix</keyword>
<feature type="transmembrane region" description="Helical" evidence="2">
    <location>
        <begin position="25"/>
        <end position="50"/>
    </location>
</feature>
<feature type="region of interest" description="Disordered" evidence="1">
    <location>
        <begin position="123"/>
        <end position="206"/>
    </location>
</feature>
<proteinExistence type="predicted"/>
<dbReference type="RefSeq" id="WP_349298069.1">
    <property type="nucleotide sequence ID" value="NZ_JBEDNQ010000004.1"/>
</dbReference>
<dbReference type="EMBL" id="JBEDNQ010000004">
    <property type="protein sequence ID" value="MEQ3550991.1"/>
    <property type="molecule type" value="Genomic_DNA"/>
</dbReference>
<keyword evidence="2" id="KW-0812">Transmembrane</keyword>
<organism evidence="3 4">
    <name type="scientific">Pseudonocardia nematodicida</name>
    <dbReference type="NCBI Taxonomy" id="1206997"/>
    <lineage>
        <taxon>Bacteria</taxon>
        <taxon>Bacillati</taxon>
        <taxon>Actinomycetota</taxon>
        <taxon>Actinomycetes</taxon>
        <taxon>Pseudonocardiales</taxon>
        <taxon>Pseudonocardiaceae</taxon>
        <taxon>Pseudonocardia</taxon>
    </lineage>
</organism>
<comment type="caution">
    <text evidence="3">The sequence shown here is derived from an EMBL/GenBank/DDBJ whole genome shotgun (WGS) entry which is preliminary data.</text>
</comment>
<accession>A0ABV1K937</accession>
<keyword evidence="2" id="KW-0472">Membrane</keyword>
<dbReference type="NCBIfam" id="NF041390">
    <property type="entry name" value="TadE_Rv3655c"/>
    <property type="match status" value="1"/>
</dbReference>
<evidence type="ECO:0000256" key="2">
    <source>
        <dbReference type="SAM" id="Phobius"/>
    </source>
</evidence>
<feature type="compositionally biased region" description="Low complexity" evidence="1">
    <location>
        <begin position="190"/>
        <end position="206"/>
    </location>
</feature>
<evidence type="ECO:0000313" key="3">
    <source>
        <dbReference type="EMBL" id="MEQ3550991.1"/>
    </source>
</evidence>
<dbReference type="Proteomes" id="UP001494902">
    <property type="component" value="Unassembled WGS sequence"/>
</dbReference>
<evidence type="ECO:0000313" key="4">
    <source>
        <dbReference type="Proteomes" id="UP001494902"/>
    </source>
</evidence>
<protein>
    <submittedName>
        <fullName evidence="3">TadE family type IV pilus minor pilin</fullName>
    </submittedName>
</protein>
<gene>
    <name evidence="3" type="ORF">WIS52_10945</name>
</gene>
<keyword evidence="4" id="KW-1185">Reference proteome</keyword>
<name>A0ABV1K937_9PSEU</name>
<reference evidence="3 4" key="1">
    <citation type="submission" date="2024-03" db="EMBL/GenBank/DDBJ databases">
        <title>Draft genome sequence of Pseudonocardia nematodicida JCM 31783.</title>
        <authorList>
            <person name="Butdee W."/>
            <person name="Duangmal K."/>
        </authorList>
    </citation>
    <scope>NUCLEOTIDE SEQUENCE [LARGE SCALE GENOMIC DNA]</scope>
    <source>
        <strain evidence="3 4">JCM 31783</strain>
    </source>
</reference>
<dbReference type="InterPro" id="IPR049790">
    <property type="entry name" value="Rv3655c/TadE"/>
</dbReference>
<sequence>MPCRRRSDPGPGPGTGDAGAVTVEAAMALGTLVLVTAAAIAAVAAVAAGVRCTDAARELARQAARGDADTGRAAAAALAPTGAETELRLDGDTVVATVRVRPVGLLPVAIGGSAVAVAEPGLAAETTTPPGSGYVEPDGLGPDPAEPDVAPTDLADPIHPGNEADPRHRGNEAAPRHPGNEPEAPDPAVAGHSAGPAARSGSPAPP</sequence>
<evidence type="ECO:0000256" key="1">
    <source>
        <dbReference type="SAM" id="MobiDB-lite"/>
    </source>
</evidence>
<feature type="compositionally biased region" description="Basic and acidic residues" evidence="1">
    <location>
        <begin position="162"/>
        <end position="180"/>
    </location>
</feature>